<protein>
    <submittedName>
        <fullName evidence="1">Uncharacterized protein</fullName>
    </submittedName>
</protein>
<keyword evidence="2" id="KW-1185">Reference proteome</keyword>
<evidence type="ECO:0000313" key="2">
    <source>
        <dbReference type="Proteomes" id="UP000054928"/>
    </source>
</evidence>
<dbReference type="EMBL" id="CCYD01000291">
    <property type="protein sequence ID" value="CEG37928.1"/>
    <property type="molecule type" value="Genomic_DNA"/>
</dbReference>
<dbReference type="RefSeq" id="XP_036263055.1">
    <property type="nucleotide sequence ID" value="XM_036407345.1"/>
</dbReference>
<dbReference type="GeneID" id="59052916"/>
<evidence type="ECO:0000313" key="1">
    <source>
        <dbReference type="EMBL" id="CEG37928.1"/>
    </source>
</evidence>
<reference evidence="2" key="1">
    <citation type="submission" date="2014-09" db="EMBL/GenBank/DDBJ databases">
        <authorList>
            <person name="Sharma Rahul"/>
            <person name="Thines Marco"/>
        </authorList>
    </citation>
    <scope>NUCLEOTIDE SEQUENCE [LARGE SCALE GENOMIC DNA]</scope>
</reference>
<proteinExistence type="predicted"/>
<accession>A0A0P1ABU6</accession>
<dbReference type="Proteomes" id="UP000054928">
    <property type="component" value="Unassembled WGS sequence"/>
</dbReference>
<sequence length="146" mass="16838">MSVWRFVQNPTYCTLRVKHATARPHLFVVICGRVLPHPHDAVEFSPARKPLHSDRSYSESIRSTTATMKIKCRSLSSGVYSLQRLVRSMTVDALTKSFKYKLAVRTRDEESMIVTFYPACTQTPQCLLNEELTRRLPRTCAQQYLQ</sequence>
<dbReference type="AlphaFoldDB" id="A0A0P1ABU6"/>
<organism evidence="1 2">
    <name type="scientific">Plasmopara halstedii</name>
    <name type="common">Downy mildew of sunflower</name>
    <dbReference type="NCBI Taxonomy" id="4781"/>
    <lineage>
        <taxon>Eukaryota</taxon>
        <taxon>Sar</taxon>
        <taxon>Stramenopiles</taxon>
        <taxon>Oomycota</taxon>
        <taxon>Peronosporomycetes</taxon>
        <taxon>Peronosporales</taxon>
        <taxon>Peronosporaceae</taxon>
        <taxon>Plasmopara</taxon>
    </lineage>
</organism>
<name>A0A0P1ABU6_PLAHL</name>